<dbReference type="Proteomes" id="UP001139559">
    <property type="component" value="Unassembled WGS sequence"/>
</dbReference>
<dbReference type="CDD" id="cd02440">
    <property type="entry name" value="AdoMet_MTases"/>
    <property type="match status" value="1"/>
</dbReference>
<evidence type="ECO:0000259" key="1">
    <source>
        <dbReference type="Pfam" id="PF08241"/>
    </source>
</evidence>
<gene>
    <name evidence="2" type="ORF">KP803_16585</name>
</gene>
<accession>A0A9X1XKE7</accession>
<dbReference type="EMBL" id="JAJHVV010000011">
    <property type="protein sequence ID" value="MCK6264897.1"/>
    <property type="molecule type" value="Genomic_DNA"/>
</dbReference>
<feature type="domain" description="Methyltransferase type 11" evidence="1">
    <location>
        <begin position="40"/>
        <end position="132"/>
    </location>
</feature>
<keyword evidence="2" id="KW-0808">Transferase</keyword>
<evidence type="ECO:0000313" key="2">
    <source>
        <dbReference type="EMBL" id="MCK6264897.1"/>
    </source>
</evidence>
<sequence>MDINTDIWRQYYEKALTRLHSKRTEFAVRLNESNLKVATDCGCGTGSDVEYLEQQGYQVHGFDINPDSVAICRDRFRSKPLVNIAESSFESFDYPKSGVVIANSSLFFADPDQFEVTWSNIKSSIEVGGVFVGDFMGFKDSWAENYRSPTTPLTESEVMSLFTEFEIVRFFERDEEAKTSLGRMKHWHTYYVVAIKRTHLQ</sequence>
<dbReference type="GO" id="GO:0008757">
    <property type="term" value="F:S-adenosylmethionine-dependent methyltransferase activity"/>
    <property type="evidence" value="ECO:0007669"/>
    <property type="project" value="InterPro"/>
</dbReference>
<protein>
    <submittedName>
        <fullName evidence="2">Class I SAM-dependent methyltransferase</fullName>
    </submittedName>
</protein>
<reference evidence="2" key="1">
    <citation type="submission" date="2021-11" db="EMBL/GenBank/DDBJ databases">
        <title>Vibrio ZSDE26 sp. nov. and Vibrio ZSDZ34 sp. nov., isolated from coastal seawater in Qingdao.</title>
        <authorList>
            <person name="Zhang P."/>
        </authorList>
    </citation>
    <scope>NUCLEOTIDE SEQUENCE</scope>
    <source>
        <strain evidence="2">ZSDE26</strain>
    </source>
</reference>
<name>A0A9X1XKE7_9VIBR</name>
<dbReference type="Pfam" id="PF08241">
    <property type="entry name" value="Methyltransf_11"/>
    <property type="match status" value="1"/>
</dbReference>
<proteinExistence type="predicted"/>
<dbReference type="Gene3D" id="3.40.50.150">
    <property type="entry name" value="Vaccinia Virus protein VP39"/>
    <property type="match status" value="1"/>
</dbReference>
<dbReference type="GO" id="GO:0032259">
    <property type="term" value="P:methylation"/>
    <property type="evidence" value="ECO:0007669"/>
    <property type="project" value="UniProtKB-KW"/>
</dbReference>
<comment type="caution">
    <text evidence="2">The sequence shown here is derived from an EMBL/GenBank/DDBJ whole genome shotgun (WGS) entry which is preliminary data.</text>
</comment>
<keyword evidence="2" id="KW-0489">Methyltransferase</keyword>
<dbReference type="InterPro" id="IPR029063">
    <property type="entry name" value="SAM-dependent_MTases_sf"/>
</dbReference>
<dbReference type="InterPro" id="IPR013216">
    <property type="entry name" value="Methyltransf_11"/>
</dbReference>
<organism evidence="2 3">
    <name type="scientific">Vibrio amylolyticus</name>
    <dbReference type="NCBI Taxonomy" id="2847292"/>
    <lineage>
        <taxon>Bacteria</taxon>
        <taxon>Pseudomonadati</taxon>
        <taxon>Pseudomonadota</taxon>
        <taxon>Gammaproteobacteria</taxon>
        <taxon>Vibrionales</taxon>
        <taxon>Vibrionaceae</taxon>
        <taxon>Vibrio</taxon>
    </lineage>
</organism>
<dbReference type="SUPFAM" id="SSF53335">
    <property type="entry name" value="S-adenosyl-L-methionine-dependent methyltransferases"/>
    <property type="match status" value="1"/>
</dbReference>
<dbReference type="AlphaFoldDB" id="A0A9X1XKE7"/>
<keyword evidence="3" id="KW-1185">Reference proteome</keyword>
<dbReference type="RefSeq" id="WP_248009981.1">
    <property type="nucleotide sequence ID" value="NZ_JAJHVV010000011.1"/>
</dbReference>
<evidence type="ECO:0000313" key="3">
    <source>
        <dbReference type="Proteomes" id="UP001139559"/>
    </source>
</evidence>